<protein>
    <submittedName>
        <fullName evidence="1">Uncharacterized protein</fullName>
    </submittedName>
</protein>
<keyword evidence="2" id="KW-1185">Reference proteome</keyword>
<dbReference type="AlphaFoldDB" id="A0A1V6YB99"/>
<proteinExistence type="predicted"/>
<accession>A0A1V6YB99</accession>
<name>A0A1V6YB99_PENNA</name>
<gene>
    <name evidence="1" type="ORF">PENNAL_c0026G11624</name>
</gene>
<dbReference type="EMBL" id="MOOB01000026">
    <property type="protein sequence ID" value="OQE84719.1"/>
    <property type="molecule type" value="Genomic_DNA"/>
</dbReference>
<reference evidence="2" key="1">
    <citation type="journal article" date="2017" name="Nat. Microbiol.">
        <title>Global analysis of biosynthetic gene clusters reveals vast potential of secondary metabolite production in Penicillium species.</title>
        <authorList>
            <person name="Nielsen J.C."/>
            <person name="Grijseels S."/>
            <person name="Prigent S."/>
            <person name="Ji B."/>
            <person name="Dainat J."/>
            <person name="Nielsen K.F."/>
            <person name="Frisvad J.C."/>
            <person name="Workman M."/>
            <person name="Nielsen J."/>
        </authorList>
    </citation>
    <scope>NUCLEOTIDE SEQUENCE [LARGE SCALE GENOMIC DNA]</scope>
    <source>
        <strain evidence="2">IBT 13039</strain>
    </source>
</reference>
<evidence type="ECO:0000313" key="2">
    <source>
        <dbReference type="Proteomes" id="UP000191691"/>
    </source>
</evidence>
<evidence type="ECO:0000313" key="1">
    <source>
        <dbReference type="EMBL" id="OQE84719.1"/>
    </source>
</evidence>
<organism evidence="1 2">
    <name type="scientific">Penicillium nalgiovense</name>
    <dbReference type="NCBI Taxonomy" id="60175"/>
    <lineage>
        <taxon>Eukaryota</taxon>
        <taxon>Fungi</taxon>
        <taxon>Dikarya</taxon>
        <taxon>Ascomycota</taxon>
        <taxon>Pezizomycotina</taxon>
        <taxon>Eurotiomycetes</taxon>
        <taxon>Eurotiomycetidae</taxon>
        <taxon>Eurotiales</taxon>
        <taxon>Aspergillaceae</taxon>
        <taxon>Penicillium</taxon>
    </lineage>
</organism>
<comment type="caution">
    <text evidence="1">The sequence shown here is derived from an EMBL/GenBank/DDBJ whole genome shotgun (WGS) entry which is preliminary data.</text>
</comment>
<dbReference type="Proteomes" id="UP000191691">
    <property type="component" value="Unassembled WGS sequence"/>
</dbReference>
<sequence>MEVPRSWFPIILDEGDKVTLNKPTRSEWVINKMANTDSYQCELQSANSYACVLFTYHDVADGQEAFMRVYFQVPHTSYEHADQATRAREATDFTPPELKAYEFLTKKRLGKYASIARVQERVSRSLRDSSFSKRGQAS</sequence>